<name>A0A6A6KQV2_HEVBR</name>
<dbReference type="PANTHER" id="PTHR33593:SF16">
    <property type="entry name" value="OS08G0110600 PROTEIN"/>
    <property type="match status" value="1"/>
</dbReference>
<comment type="caution">
    <text evidence="1">The sequence shown here is derived from an EMBL/GenBank/DDBJ whole genome shotgun (WGS) entry which is preliminary data.</text>
</comment>
<protein>
    <submittedName>
        <fullName evidence="1">Uncharacterized protein</fullName>
    </submittedName>
</protein>
<reference evidence="1 2" key="1">
    <citation type="journal article" date="2020" name="Mol. Plant">
        <title>The Chromosome-Based Rubber Tree Genome Provides New Insights into Spurge Genome Evolution and Rubber Biosynthesis.</title>
        <authorList>
            <person name="Liu J."/>
            <person name="Shi C."/>
            <person name="Shi C.C."/>
            <person name="Li W."/>
            <person name="Zhang Q.J."/>
            <person name="Zhang Y."/>
            <person name="Li K."/>
            <person name="Lu H.F."/>
            <person name="Shi C."/>
            <person name="Zhu S.T."/>
            <person name="Xiao Z.Y."/>
            <person name="Nan H."/>
            <person name="Yue Y."/>
            <person name="Zhu X.G."/>
            <person name="Wu Y."/>
            <person name="Hong X.N."/>
            <person name="Fan G.Y."/>
            <person name="Tong Y."/>
            <person name="Zhang D."/>
            <person name="Mao C.L."/>
            <person name="Liu Y.L."/>
            <person name="Hao S.J."/>
            <person name="Liu W.Q."/>
            <person name="Lv M.Q."/>
            <person name="Zhang H.B."/>
            <person name="Liu Y."/>
            <person name="Hu-Tang G.R."/>
            <person name="Wang J.P."/>
            <person name="Wang J.H."/>
            <person name="Sun Y.H."/>
            <person name="Ni S.B."/>
            <person name="Chen W.B."/>
            <person name="Zhang X.C."/>
            <person name="Jiao Y.N."/>
            <person name="Eichler E.E."/>
            <person name="Li G.H."/>
            <person name="Liu X."/>
            <person name="Gao L.Z."/>
        </authorList>
    </citation>
    <scope>NUCLEOTIDE SEQUENCE [LARGE SCALE GENOMIC DNA]</scope>
    <source>
        <strain evidence="2">cv. GT1</strain>
        <tissue evidence="1">Leaf</tissue>
    </source>
</reference>
<dbReference type="Gene3D" id="3.40.50.150">
    <property type="entry name" value="Vaccinia Virus protein VP39"/>
    <property type="match status" value="1"/>
</dbReference>
<dbReference type="Proteomes" id="UP000467840">
    <property type="component" value="Chromosome 2"/>
</dbReference>
<evidence type="ECO:0000313" key="1">
    <source>
        <dbReference type="EMBL" id="KAF2290456.1"/>
    </source>
</evidence>
<dbReference type="PANTHER" id="PTHR33593">
    <property type="entry name" value="DUF1442 FAMILY PROTEIN"/>
    <property type="match status" value="1"/>
</dbReference>
<evidence type="ECO:0000313" key="2">
    <source>
        <dbReference type="Proteomes" id="UP000467840"/>
    </source>
</evidence>
<sequence>MEWSPQYAMEAYLHTLQLSKRYSNEGSTKLIEPKYMEFVSALAAGKQARLMMEITTQGITPLTLSLAVAAKQTGGKLVCILPHDQHDFKKCRNHLQDLEDVIEFVHGNPFREAMQYKKIDFLVLDGKLEGHLKLLEMVDLNPTGCIIVGHNLQYAEYGVSFGQVLNGKKGVDQCVTLPIGEEMELTRIESFTKRKSRDVRDFMRLLRIELNFWVKAYYFWYLNSIA</sequence>
<keyword evidence="2" id="KW-1185">Reference proteome</keyword>
<gene>
    <name evidence="1" type="ORF">GH714_013356</name>
</gene>
<dbReference type="InterPro" id="IPR009902">
    <property type="entry name" value="DUF1442"/>
</dbReference>
<dbReference type="AlphaFoldDB" id="A0A6A6KQV2"/>
<proteinExistence type="predicted"/>
<organism evidence="1 2">
    <name type="scientific">Hevea brasiliensis</name>
    <name type="common">Para rubber tree</name>
    <name type="synonym">Siphonia brasiliensis</name>
    <dbReference type="NCBI Taxonomy" id="3981"/>
    <lineage>
        <taxon>Eukaryota</taxon>
        <taxon>Viridiplantae</taxon>
        <taxon>Streptophyta</taxon>
        <taxon>Embryophyta</taxon>
        <taxon>Tracheophyta</taxon>
        <taxon>Spermatophyta</taxon>
        <taxon>Magnoliopsida</taxon>
        <taxon>eudicotyledons</taxon>
        <taxon>Gunneridae</taxon>
        <taxon>Pentapetalae</taxon>
        <taxon>rosids</taxon>
        <taxon>fabids</taxon>
        <taxon>Malpighiales</taxon>
        <taxon>Euphorbiaceae</taxon>
        <taxon>Crotonoideae</taxon>
        <taxon>Micrandreae</taxon>
        <taxon>Hevea</taxon>
    </lineage>
</organism>
<dbReference type="EMBL" id="JAAGAX010000015">
    <property type="protein sequence ID" value="KAF2290456.1"/>
    <property type="molecule type" value="Genomic_DNA"/>
</dbReference>
<dbReference type="InterPro" id="IPR029063">
    <property type="entry name" value="SAM-dependent_MTases_sf"/>
</dbReference>
<accession>A0A6A6KQV2</accession>
<dbReference type="Pfam" id="PF07279">
    <property type="entry name" value="DUF1442"/>
    <property type="match status" value="1"/>
</dbReference>